<dbReference type="KEGG" id="dni:HX89_10625"/>
<accession>A0A075JMF3</accession>
<dbReference type="Gene3D" id="1.20.1300.10">
    <property type="entry name" value="Fumarate reductase/succinate dehydrogenase, transmembrane subunit"/>
    <property type="match status" value="1"/>
</dbReference>
<dbReference type="EMBL" id="CP008889">
    <property type="protein sequence ID" value="AIF41318.1"/>
    <property type="molecule type" value="Genomic_DNA"/>
</dbReference>
<dbReference type="AlphaFoldDB" id="A0A075JMF3"/>
<evidence type="ECO:0000313" key="3">
    <source>
        <dbReference type="Proteomes" id="UP000027986"/>
    </source>
</evidence>
<dbReference type="CDD" id="cd03498">
    <property type="entry name" value="SQR_TypeB_2_TM"/>
    <property type="match status" value="1"/>
</dbReference>
<dbReference type="HOGENOM" id="CLU_077968_1_0_11"/>
<keyword evidence="3" id="KW-1185">Reference proteome</keyword>
<organism evidence="2 3">
    <name type="scientific">Dermacoccus nishinomiyaensis</name>
    <dbReference type="NCBI Taxonomy" id="1274"/>
    <lineage>
        <taxon>Bacteria</taxon>
        <taxon>Bacillati</taxon>
        <taxon>Actinomycetota</taxon>
        <taxon>Actinomycetes</taxon>
        <taxon>Micrococcales</taxon>
        <taxon>Dermacoccaceae</taxon>
        <taxon>Dermacoccus</taxon>
    </lineage>
</organism>
<dbReference type="InterPro" id="IPR034804">
    <property type="entry name" value="SQR/QFR_C/D"/>
</dbReference>
<feature type="transmembrane region" description="Helical" evidence="1">
    <location>
        <begin position="18"/>
        <end position="40"/>
    </location>
</feature>
<evidence type="ECO:0000313" key="2">
    <source>
        <dbReference type="EMBL" id="AIF41318.1"/>
    </source>
</evidence>
<keyword evidence="1" id="KW-1133">Transmembrane helix</keyword>
<feature type="transmembrane region" description="Helical" evidence="1">
    <location>
        <begin position="125"/>
        <end position="146"/>
    </location>
</feature>
<proteinExistence type="predicted"/>
<keyword evidence="1" id="KW-0472">Membrane</keyword>
<protein>
    <submittedName>
        <fullName evidence="2">Succinate dehydrogenase</fullName>
    </submittedName>
</protein>
<evidence type="ECO:0000256" key="1">
    <source>
        <dbReference type="SAM" id="Phobius"/>
    </source>
</evidence>
<dbReference type="SUPFAM" id="SSF81343">
    <property type="entry name" value="Fumarate reductase respiratory complex transmembrane subunits"/>
    <property type="match status" value="1"/>
</dbReference>
<dbReference type="Proteomes" id="UP000027986">
    <property type="component" value="Chromosome"/>
</dbReference>
<dbReference type="NCBIfam" id="TIGR02046">
    <property type="entry name" value="sdhC_b558_fam"/>
    <property type="match status" value="1"/>
</dbReference>
<gene>
    <name evidence="2" type="ORF">HX89_10625</name>
</gene>
<dbReference type="eggNOG" id="COG2009">
    <property type="taxonomic scope" value="Bacteria"/>
</dbReference>
<name>A0A075JMF3_9MICO</name>
<feature type="transmembrane region" description="Helical" evidence="1">
    <location>
        <begin position="166"/>
        <end position="189"/>
    </location>
</feature>
<reference evidence="2 3" key="1">
    <citation type="submission" date="2014-07" db="EMBL/GenBank/DDBJ databases">
        <title>Genome Sequencing of Dermacoccus nishinomiyaensis.</title>
        <authorList>
            <person name="Hong K.W."/>
            <person name="Chan K.G."/>
        </authorList>
    </citation>
    <scope>NUCLEOTIDE SEQUENCE [LARGE SCALE GENOMIC DNA]</scope>
    <source>
        <strain evidence="2 3">M25</strain>
    </source>
</reference>
<sequence>MATNTLPAKRTGKAGSTLFLKTLMAGSGLFFVLFVLGHMYGNLKLLWGEESFNTYAHHLRTIGEPMLPHRGLLYIIEVLLVLALIAHVYSALKLWQRAGAARSQRYAVKKTQVGLGGHATKAMRWGGLFLLLFVIFHLIQFTLPKVNFNGDQTDNPYWLVHDSFRLWWVALIYILAMIALGMHLMHGIWSAAQTLGCTGSPSARRKAKLVAYVTAVVVVVGFLIPPLAVLFHII</sequence>
<dbReference type="InterPro" id="IPR011138">
    <property type="entry name" value="Cytochrome_b-558"/>
</dbReference>
<keyword evidence="1" id="KW-0812">Transmembrane</keyword>
<feature type="transmembrane region" description="Helical" evidence="1">
    <location>
        <begin position="72"/>
        <end position="92"/>
    </location>
</feature>
<dbReference type="GO" id="GO:0016020">
    <property type="term" value="C:membrane"/>
    <property type="evidence" value="ECO:0007669"/>
    <property type="project" value="InterPro"/>
</dbReference>
<feature type="transmembrane region" description="Helical" evidence="1">
    <location>
        <begin position="209"/>
        <end position="233"/>
    </location>
</feature>